<evidence type="ECO:0000256" key="4">
    <source>
        <dbReference type="ARBA" id="ARBA00022540"/>
    </source>
</evidence>
<reference evidence="13 14" key="1">
    <citation type="journal article" date="2014" name="Nat. Commun.">
        <title>Klebsormidium flaccidum genome reveals primary factors for plant terrestrial adaptation.</title>
        <authorList>
            <person name="Hori K."/>
            <person name="Maruyama F."/>
            <person name="Fujisawa T."/>
            <person name="Togashi T."/>
            <person name="Yamamoto N."/>
            <person name="Seo M."/>
            <person name="Sato S."/>
            <person name="Yamada T."/>
            <person name="Mori H."/>
            <person name="Tajima N."/>
            <person name="Moriyama T."/>
            <person name="Ikeuchi M."/>
            <person name="Watanabe M."/>
            <person name="Wada H."/>
            <person name="Kobayashi K."/>
            <person name="Saito M."/>
            <person name="Masuda T."/>
            <person name="Sasaki-Sekimoto Y."/>
            <person name="Mashiguchi K."/>
            <person name="Awai K."/>
            <person name="Shimojima M."/>
            <person name="Masuda S."/>
            <person name="Iwai M."/>
            <person name="Nobusawa T."/>
            <person name="Narise T."/>
            <person name="Kondo S."/>
            <person name="Saito H."/>
            <person name="Sato R."/>
            <person name="Murakawa M."/>
            <person name="Ihara Y."/>
            <person name="Oshima-Yamada Y."/>
            <person name="Ohtaka K."/>
            <person name="Satoh M."/>
            <person name="Sonobe K."/>
            <person name="Ishii M."/>
            <person name="Ohtani R."/>
            <person name="Kanamori-Sato M."/>
            <person name="Honoki R."/>
            <person name="Miyazaki D."/>
            <person name="Mochizuki H."/>
            <person name="Umetsu J."/>
            <person name="Higashi K."/>
            <person name="Shibata D."/>
            <person name="Kamiya Y."/>
            <person name="Sato N."/>
            <person name="Nakamura Y."/>
            <person name="Tabata S."/>
            <person name="Ida S."/>
            <person name="Kurokawa K."/>
            <person name="Ohta H."/>
        </authorList>
    </citation>
    <scope>NUCLEOTIDE SEQUENCE [LARGE SCALE GENOMIC DNA]</scope>
    <source>
        <strain evidence="13 14">NIES-2285</strain>
    </source>
</reference>
<dbReference type="GO" id="GO:0003743">
    <property type="term" value="F:translation initiation factor activity"/>
    <property type="evidence" value="ECO:0000318"/>
    <property type="project" value="GO_Central"/>
</dbReference>
<keyword evidence="5" id="KW-0648">Protein biosynthesis</keyword>
<sequence length="466" mass="48806">MPGVASFSGRGGHGPMDFDAVVLAGGLSKQLYPLVSKELPKALLPVGNKPVLSYTLEMLEANNLTHPHVVVAGEEAASRVRAWISDAFQDRLTARVTAVPEDSGTAEALRAVAHQIRAKDFIVLSGDLVCDVALGAVAAAHCRSTAAATALLCSQPNSSFAAESKDKGKATTAPPVDYIGLTTDGSSLLFCASAADVEHELRIRRSILRAAGQMVLRTDLMDTHLYVFNRVVLDVLEAQPGIASVKRDLLPYLVRTQLSPLPSSVTGPSSGPDDAVSREDSSGSAAGPVASPSLVEALSHPARRGLAGAVRRCGVYLAGPDKFCNRLNSLQQYIEVNREVAGDAVHLTGFPVSSFNNVVHPSVEIGSKTTVGAQCVLGEGVRLGDKCSVKRSVLGKNCRIGANVKIINSVLMAGCVVEDGCHVQNSVVSAGGHLQERASLKDCYVGAAYTVGTGEEHRGESLAKKQ</sequence>
<dbReference type="Pfam" id="PF00483">
    <property type="entry name" value="NTP_transferase"/>
    <property type="match status" value="1"/>
</dbReference>
<evidence type="ECO:0000256" key="5">
    <source>
        <dbReference type="ARBA" id="ARBA00022917"/>
    </source>
</evidence>
<dbReference type="GO" id="GO:0002183">
    <property type="term" value="P:cytoplasmic translational initiation"/>
    <property type="evidence" value="ECO:0000318"/>
    <property type="project" value="GO_Central"/>
</dbReference>
<proteinExistence type="inferred from homology"/>
<dbReference type="GO" id="GO:0005829">
    <property type="term" value="C:cytosol"/>
    <property type="evidence" value="ECO:0007669"/>
    <property type="project" value="UniProtKB-SubCell"/>
</dbReference>
<feature type="region of interest" description="Disordered" evidence="10">
    <location>
        <begin position="261"/>
        <end position="290"/>
    </location>
</feature>
<evidence type="ECO:0000256" key="1">
    <source>
        <dbReference type="ARBA" id="ARBA00004514"/>
    </source>
</evidence>
<protein>
    <recommendedName>
        <fullName evidence="6">Translation initiation factor eIF2B subunit gamma</fullName>
    </recommendedName>
    <alternativeName>
        <fullName evidence="7">eIF2B GDP-GTP exchange factor subunit gamma</fullName>
    </alternativeName>
</protein>
<evidence type="ECO:0000256" key="2">
    <source>
        <dbReference type="ARBA" id="ARBA00007878"/>
    </source>
</evidence>
<dbReference type="InterPro" id="IPR005835">
    <property type="entry name" value="NTP_transferase_dom"/>
</dbReference>
<keyword evidence="14" id="KW-1185">Reference proteome</keyword>
<keyword evidence="3" id="KW-0963">Cytoplasm</keyword>
<dbReference type="InterPro" id="IPR056764">
    <property type="entry name" value="LbH_EIF2B3/5"/>
</dbReference>
<feature type="domain" description="Nucleotidyl transferase" evidence="11">
    <location>
        <begin position="20"/>
        <end position="155"/>
    </location>
</feature>
<evidence type="ECO:0000259" key="12">
    <source>
        <dbReference type="Pfam" id="PF25084"/>
    </source>
</evidence>
<gene>
    <name evidence="13" type="ORF">KFL_002880080</name>
</gene>
<dbReference type="OrthoDB" id="10250549at2759"/>
<evidence type="ECO:0000256" key="10">
    <source>
        <dbReference type="SAM" id="MobiDB-lite"/>
    </source>
</evidence>
<evidence type="ECO:0000313" key="13">
    <source>
        <dbReference type="EMBL" id="GAQ86424.1"/>
    </source>
</evidence>
<dbReference type="Gene3D" id="3.90.550.10">
    <property type="entry name" value="Spore Coat Polysaccharide Biosynthesis Protein SpsA, Chain A"/>
    <property type="match status" value="1"/>
</dbReference>
<name>A0A0U9HP82_KLENI</name>
<keyword evidence="4" id="KW-0396">Initiation factor</keyword>
<dbReference type="SUPFAM" id="SSF53448">
    <property type="entry name" value="Nucleotide-diphospho-sugar transferases"/>
    <property type="match status" value="1"/>
</dbReference>
<dbReference type="InterPro" id="IPR029044">
    <property type="entry name" value="Nucleotide-diphossugar_trans"/>
</dbReference>
<dbReference type="Gene3D" id="2.160.10.10">
    <property type="entry name" value="Hexapeptide repeat proteins"/>
    <property type="match status" value="2"/>
</dbReference>
<dbReference type="EMBL" id="DF237237">
    <property type="protein sequence ID" value="GAQ86424.1"/>
    <property type="molecule type" value="Genomic_DNA"/>
</dbReference>
<dbReference type="Pfam" id="PF25084">
    <property type="entry name" value="LbH_EIF2B"/>
    <property type="match status" value="1"/>
</dbReference>
<dbReference type="STRING" id="105231.A0A0U9HP82"/>
<comment type="function">
    <text evidence="8">Acts as a component of the translation initiation factor 2B (eIF2B) complex, which catalyzes the exchange of GDP for GTP on the eukaryotic initiation factor 2 (eIF2) complex gamma subunit. Its guanine nucleotide exchange factor activity is repressed when bound to eIF2 complex phosphorylated on the alpha subunit, thereby limiting the amount of methionyl-initiator methionine tRNA available to the ribosome and consequently global translation is repressed.</text>
</comment>
<keyword evidence="13" id="KW-0808">Transferase</keyword>
<dbReference type="AlphaFoldDB" id="A0A0U9HP82"/>
<evidence type="ECO:0000256" key="6">
    <source>
        <dbReference type="ARBA" id="ARBA00044196"/>
    </source>
</evidence>
<evidence type="ECO:0000256" key="8">
    <source>
        <dbReference type="ARBA" id="ARBA00045373"/>
    </source>
</evidence>
<dbReference type="PANTHER" id="PTHR45989">
    <property type="entry name" value="TRANSLATION INITIATION FACTOR EIF-2B SUBUNIT GAMMA"/>
    <property type="match status" value="1"/>
</dbReference>
<dbReference type="OMA" id="NCVINPK"/>
<comment type="subcellular location">
    <subcellularLocation>
        <location evidence="1">Cytoplasm</location>
        <location evidence="1">Cytosol</location>
    </subcellularLocation>
</comment>
<organism evidence="13 14">
    <name type="scientific">Klebsormidium nitens</name>
    <name type="common">Green alga</name>
    <name type="synonym">Ulothrix nitens</name>
    <dbReference type="NCBI Taxonomy" id="105231"/>
    <lineage>
        <taxon>Eukaryota</taxon>
        <taxon>Viridiplantae</taxon>
        <taxon>Streptophyta</taxon>
        <taxon>Klebsormidiophyceae</taxon>
        <taxon>Klebsormidiales</taxon>
        <taxon>Klebsormidiaceae</taxon>
        <taxon>Klebsormidium</taxon>
    </lineage>
</organism>
<comment type="subunit">
    <text evidence="9">Component of the translation initiation factor 2B (eIF2B) complex which is a heterodecamer of two sets of five different subunits: alpha, beta, gamma, delta and epsilon. Subunits alpha, beta and delta comprise a regulatory subcomplex and subunits epsilon and gamma comprise a catalytic subcomplex. Within the complex, the hexameric regulatory complex resides at the center, with the two heterodimeric catalytic subcomplexes bound on opposite sides.</text>
</comment>
<accession>A0A0U9HP82</accession>
<dbReference type="PANTHER" id="PTHR45989:SF1">
    <property type="entry name" value="TRANSLATION INITIATION FACTOR EIF-2B SUBUNIT GAMMA"/>
    <property type="match status" value="1"/>
</dbReference>
<dbReference type="InterPro" id="IPR051960">
    <property type="entry name" value="eIF2B_gamma"/>
</dbReference>
<dbReference type="GO" id="GO:0005851">
    <property type="term" value="C:eukaryotic translation initiation factor 2B complex"/>
    <property type="evidence" value="ECO:0000318"/>
    <property type="project" value="GO_Central"/>
</dbReference>
<evidence type="ECO:0000256" key="3">
    <source>
        <dbReference type="ARBA" id="ARBA00022490"/>
    </source>
</evidence>
<dbReference type="Proteomes" id="UP000054558">
    <property type="component" value="Unassembled WGS sequence"/>
</dbReference>
<feature type="domain" description="EIF2B subunit epsilon/gamma LbH" evidence="12">
    <location>
        <begin position="360"/>
        <end position="453"/>
    </location>
</feature>
<dbReference type="GO" id="GO:0005085">
    <property type="term" value="F:guanyl-nucleotide exchange factor activity"/>
    <property type="evidence" value="ECO:0000318"/>
    <property type="project" value="GO_Central"/>
</dbReference>
<evidence type="ECO:0000313" key="14">
    <source>
        <dbReference type="Proteomes" id="UP000054558"/>
    </source>
</evidence>
<evidence type="ECO:0000256" key="9">
    <source>
        <dbReference type="ARBA" id="ARBA00046432"/>
    </source>
</evidence>
<dbReference type="CDD" id="cd04652">
    <property type="entry name" value="LbH_eIF2B_gamma_C"/>
    <property type="match status" value="1"/>
</dbReference>
<evidence type="ECO:0000256" key="7">
    <source>
        <dbReference type="ARBA" id="ARBA00044229"/>
    </source>
</evidence>
<comment type="similarity">
    <text evidence="2">Belongs to the eIF-2B gamma/epsilon subunits family.</text>
</comment>
<dbReference type="GO" id="GO:0016740">
    <property type="term" value="F:transferase activity"/>
    <property type="evidence" value="ECO:0007669"/>
    <property type="project" value="UniProtKB-KW"/>
</dbReference>
<evidence type="ECO:0000259" key="11">
    <source>
        <dbReference type="Pfam" id="PF00483"/>
    </source>
</evidence>